<protein>
    <submittedName>
        <fullName evidence="1">Uncharacterized protein</fullName>
    </submittedName>
</protein>
<keyword evidence="2" id="KW-1185">Reference proteome</keyword>
<evidence type="ECO:0000313" key="2">
    <source>
        <dbReference type="Proteomes" id="UP001055811"/>
    </source>
</evidence>
<evidence type="ECO:0000313" key="1">
    <source>
        <dbReference type="EMBL" id="KAI3751818.1"/>
    </source>
</evidence>
<reference evidence="2" key="1">
    <citation type="journal article" date="2022" name="Mol. Ecol. Resour.">
        <title>The genomes of chicory, endive, great burdock and yacon provide insights into Asteraceae palaeo-polyploidization history and plant inulin production.</title>
        <authorList>
            <person name="Fan W."/>
            <person name="Wang S."/>
            <person name="Wang H."/>
            <person name="Wang A."/>
            <person name="Jiang F."/>
            <person name="Liu H."/>
            <person name="Zhao H."/>
            <person name="Xu D."/>
            <person name="Zhang Y."/>
        </authorList>
    </citation>
    <scope>NUCLEOTIDE SEQUENCE [LARGE SCALE GENOMIC DNA]</scope>
    <source>
        <strain evidence="2">cv. Punajuju</strain>
    </source>
</reference>
<reference evidence="1 2" key="2">
    <citation type="journal article" date="2022" name="Mol. Ecol. Resour.">
        <title>The genomes of chicory, endive, great burdock and yacon provide insights into Asteraceae paleo-polyploidization history and plant inulin production.</title>
        <authorList>
            <person name="Fan W."/>
            <person name="Wang S."/>
            <person name="Wang H."/>
            <person name="Wang A."/>
            <person name="Jiang F."/>
            <person name="Liu H."/>
            <person name="Zhao H."/>
            <person name="Xu D."/>
            <person name="Zhang Y."/>
        </authorList>
    </citation>
    <scope>NUCLEOTIDE SEQUENCE [LARGE SCALE GENOMIC DNA]</scope>
    <source>
        <strain evidence="2">cv. Punajuju</strain>
        <tissue evidence="1">Leaves</tissue>
    </source>
</reference>
<dbReference type="Proteomes" id="UP001055811">
    <property type="component" value="Linkage Group LG04"/>
</dbReference>
<proteinExistence type="predicted"/>
<sequence length="163" mass="18458">MRLAAIIVPSPDVFNFDQVTSLNISPEVERFSLNGSLSKLFSDVLPQYIDAEIDQQIVRAVTSEDSVLQVLRNIIAIDYAPCSYLVFDHTRLGTGERRKQKPHRFKPGTQALREIRHLQKIVNLLIPTAPFILTVKEISNYIAPEVTRWQAESSIIIAESSRL</sequence>
<dbReference type="EMBL" id="CM042012">
    <property type="protein sequence ID" value="KAI3751818.1"/>
    <property type="molecule type" value="Genomic_DNA"/>
</dbReference>
<gene>
    <name evidence="1" type="ORF">L2E82_22909</name>
</gene>
<name>A0ACB9DZR5_CICIN</name>
<comment type="caution">
    <text evidence="1">The sequence shown here is derived from an EMBL/GenBank/DDBJ whole genome shotgun (WGS) entry which is preliminary data.</text>
</comment>
<organism evidence="1 2">
    <name type="scientific">Cichorium intybus</name>
    <name type="common">Chicory</name>
    <dbReference type="NCBI Taxonomy" id="13427"/>
    <lineage>
        <taxon>Eukaryota</taxon>
        <taxon>Viridiplantae</taxon>
        <taxon>Streptophyta</taxon>
        <taxon>Embryophyta</taxon>
        <taxon>Tracheophyta</taxon>
        <taxon>Spermatophyta</taxon>
        <taxon>Magnoliopsida</taxon>
        <taxon>eudicotyledons</taxon>
        <taxon>Gunneridae</taxon>
        <taxon>Pentapetalae</taxon>
        <taxon>asterids</taxon>
        <taxon>campanulids</taxon>
        <taxon>Asterales</taxon>
        <taxon>Asteraceae</taxon>
        <taxon>Cichorioideae</taxon>
        <taxon>Cichorieae</taxon>
        <taxon>Cichoriinae</taxon>
        <taxon>Cichorium</taxon>
    </lineage>
</organism>
<accession>A0ACB9DZR5</accession>